<keyword evidence="2" id="KW-1185">Reference proteome</keyword>
<comment type="caution">
    <text evidence="1">The sequence shown here is derived from an EMBL/GenBank/DDBJ whole genome shotgun (WGS) entry which is preliminary data.</text>
</comment>
<dbReference type="Proteomes" id="UP001056120">
    <property type="component" value="Linkage Group LG14"/>
</dbReference>
<accession>A0ACB9GSN6</accession>
<protein>
    <submittedName>
        <fullName evidence="1">Uncharacterized protein</fullName>
    </submittedName>
</protein>
<name>A0ACB9GSN6_9ASTR</name>
<evidence type="ECO:0000313" key="1">
    <source>
        <dbReference type="EMBL" id="KAI3786026.1"/>
    </source>
</evidence>
<proteinExistence type="predicted"/>
<sequence>MDGAPMKMAELNNEKSQLFEIEEGDGAPMRSSFKLAETTVGKPKQSCELNSYAFRSEFVIGDDGEGARNQNDLPLGRPDLQWLGKPDLKSIFHWEDQIWSINFSLRSSCTAIPDAALAYKFHGLSIQQYNSLEEIDRRLDPENLAVAVVGVDVLLSVEQVVSMVTVEEVKWRWFPCADRWGWR</sequence>
<reference evidence="2" key="1">
    <citation type="journal article" date="2022" name="Mol. Ecol. Resour.">
        <title>The genomes of chicory, endive, great burdock and yacon provide insights into Asteraceae palaeo-polyploidization history and plant inulin production.</title>
        <authorList>
            <person name="Fan W."/>
            <person name="Wang S."/>
            <person name="Wang H."/>
            <person name="Wang A."/>
            <person name="Jiang F."/>
            <person name="Liu H."/>
            <person name="Zhao H."/>
            <person name="Xu D."/>
            <person name="Zhang Y."/>
        </authorList>
    </citation>
    <scope>NUCLEOTIDE SEQUENCE [LARGE SCALE GENOMIC DNA]</scope>
    <source>
        <strain evidence="2">cv. Yunnan</strain>
    </source>
</reference>
<dbReference type="EMBL" id="CM042031">
    <property type="protein sequence ID" value="KAI3786026.1"/>
    <property type="molecule type" value="Genomic_DNA"/>
</dbReference>
<reference evidence="1 2" key="2">
    <citation type="journal article" date="2022" name="Mol. Ecol. Resour.">
        <title>The genomes of chicory, endive, great burdock and yacon provide insights into Asteraceae paleo-polyploidization history and plant inulin production.</title>
        <authorList>
            <person name="Fan W."/>
            <person name="Wang S."/>
            <person name="Wang H."/>
            <person name="Wang A."/>
            <person name="Jiang F."/>
            <person name="Liu H."/>
            <person name="Zhao H."/>
            <person name="Xu D."/>
            <person name="Zhang Y."/>
        </authorList>
    </citation>
    <scope>NUCLEOTIDE SEQUENCE [LARGE SCALE GENOMIC DNA]</scope>
    <source>
        <strain evidence="2">cv. Yunnan</strain>
        <tissue evidence="1">Leaves</tissue>
    </source>
</reference>
<gene>
    <name evidence="1" type="ORF">L1987_45153</name>
</gene>
<organism evidence="1 2">
    <name type="scientific">Smallanthus sonchifolius</name>
    <dbReference type="NCBI Taxonomy" id="185202"/>
    <lineage>
        <taxon>Eukaryota</taxon>
        <taxon>Viridiplantae</taxon>
        <taxon>Streptophyta</taxon>
        <taxon>Embryophyta</taxon>
        <taxon>Tracheophyta</taxon>
        <taxon>Spermatophyta</taxon>
        <taxon>Magnoliopsida</taxon>
        <taxon>eudicotyledons</taxon>
        <taxon>Gunneridae</taxon>
        <taxon>Pentapetalae</taxon>
        <taxon>asterids</taxon>
        <taxon>campanulids</taxon>
        <taxon>Asterales</taxon>
        <taxon>Asteraceae</taxon>
        <taxon>Asteroideae</taxon>
        <taxon>Heliantheae alliance</taxon>
        <taxon>Millerieae</taxon>
        <taxon>Smallanthus</taxon>
    </lineage>
</organism>
<evidence type="ECO:0000313" key="2">
    <source>
        <dbReference type="Proteomes" id="UP001056120"/>
    </source>
</evidence>